<comment type="catalytic activity">
    <reaction evidence="6">
        <text>(6S)-5,6,7,8-tetrahydrofolate + NADP(+) = 7,8-dihydrofolate + NADPH + H(+)</text>
        <dbReference type="Rhea" id="RHEA:15009"/>
        <dbReference type="ChEBI" id="CHEBI:15378"/>
        <dbReference type="ChEBI" id="CHEBI:57451"/>
        <dbReference type="ChEBI" id="CHEBI:57453"/>
        <dbReference type="ChEBI" id="CHEBI:57783"/>
        <dbReference type="ChEBI" id="CHEBI:58349"/>
        <dbReference type="EC" id="1.5.1.3"/>
    </reaction>
</comment>
<dbReference type="Proteomes" id="UP000663866">
    <property type="component" value="Unassembled WGS sequence"/>
</dbReference>
<evidence type="ECO:0000313" key="17">
    <source>
        <dbReference type="EMBL" id="CAF5178317.1"/>
    </source>
</evidence>
<dbReference type="Proteomes" id="UP000663824">
    <property type="component" value="Unassembled WGS sequence"/>
</dbReference>
<keyword evidence="4" id="KW-0521">NADP</keyword>
<dbReference type="Gene3D" id="3.40.430.10">
    <property type="entry name" value="Dihydrofolate Reductase, subunit A"/>
    <property type="match status" value="1"/>
</dbReference>
<evidence type="ECO:0000256" key="7">
    <source>
        <dbReference type="RuleBase" id="RU004474"/>
    </source>
</evidence>
<evidence type="ECO:0000313" key="12">
    <source>
        <dbReference type="EMBL" id="CAF2090552.1"/>
    </source>
</evidence>
<comment type="pathway">
    <text evidence="1">Cofactor biosynthesis; tetrahydrofolate biosynthesis; 5,6,7,8-tetrahydrofolate from 7,8-dihydrofolate: step 1/1.</text>
</comment>
<dbReference type="AlphaFoldDB" id="A0A815CET9"/>
<evidence type="ECO:0000256" key="1">
    <source>
        <dbReference type="ARBA" id="ARBA00004903"/>
    </source>
</evidence>
<dbReference type="Proteomes" id="UP000663887">
    <property type="component" value="Unassembled WGS sequence"/>
</dbReference>
<organism evidence="9 19">
    <name type="scientific">Rotaria magnacalcarata</name>
    <dbReference type="NCBI Taxonomy" id="392030"/>
    <lineage>
        <taxon>Eukaryota</taxon>
        <taxon>Metazoa</taxon>
        <taxon>Spiralia</taxon>
        <taxon>Gnathifera</taxon>
        <taxon>Rotifera</taxon>
        <taxon>Eurotatoria</taxon>
        <taxon>Bdelloidea</taxon>
        <taxon>Philodinida</taxon>
        <taxon>Philodinidae</taxon>
        <taxon>Rotaria</taxon>
    </lineage>
</organism>
<dbReference type="PANTHER" id="PTHR48069:SF3">
    <property type="entry name" value="DIHYDROFOLATE REDUCTASE"/>
    <property type="match status" value="1"/>
</dbReference>
<dbReference type="PRINTS" id="PR00070">
    <property type="entry name" value="DHFR"/>
</dbReference>
<dbReference type="EMBL" id="CAJOBG010000517">
    <property type="protein sequence ID" value="CAF3824252.1"/>
    <property type="molecule type" value="Genomic_DNA"/>
</dbReference>
<dbReference type="Proteomes" id="UP000663856">
    <property type="component" value="Unassembled WGS sequence"/>
</dbReference>
<dbReference type="Proteomes" id="UP000663855">
    <property type="component" value="Unassembled WGS sequence"/>
</dbReference>
<evidence type="ECO:0000313" key="9">
    <source>
        <dbReference type="EMBL" id="CAF1279405.1"/>
    </source>
</evidence>
<dbReference type="InterPro" id="IPR012259">
    <property type="entry name" value="DHFR"/>
</dbReference>
<evidence type="ECO:0000313" key="11">
    <source>
        <dbReference type="EMBL" id="CAF1981041.1"/>
    </source>
</evidence>
<evidence type="ECO:0000313" key="18">
    <source>
        <dbReference type="EMBL" id="CAF5202847.1"/>
    </source>
</evidence>
<comment type="caution">
    <text evidence="9">The sequence shown here is derived from an EMBL/GenBank/DDBJ whole genome shotgun (WGS) entry which is preliminary data.</text>
</comment>
<dbReference type="EMBL" id="CAJOBH010245792">
    <property type="protein sequence ID" value="CAF5124376.1"/>
    <property type="molecule type" value="Genomic_DNA"/>
</dbReference>
<evidence type="ECO:0000313" key="20">
    <source>
        <dbReference type="Proteomes" id="UP000663866"/>
    </source>
</evidence>
<evidence type="ECO:0000256" key="4">
    <source>
        <dbReference type="ARBA" id="ARBA00022857"/>
    </source>
</evidence>
<dbReference type="UniPathway" id="UPA00077">
    <property type="reaction ID" value="UER00158"/>
</dbReference>
<evidence type="ECO:0000256" key="3">
    <source>
        <dbReference type="ARBA" id="ARBA00022563"/>
    </source>
</evidence>
<evidence type="ECO:0000313" key="15">
    <source>
        <dbReference type="EMBL" id="CAF3928640.1"/>
    </source>
</evidence>
<dbReference type="Proteomes" id="UP000681720">
    <property type="component" value="Unassembled WGS sequence"/>
</dbReference>
<keyword evidence="5" id="KW-0560">Oxidoreductase</keyword>
<gene>
    <name evidence="16" type="ORF">BYL167_LOCUS67541</name>
    <name evidence="10" type="ORF">CJN711_LOCUS29716</name>
    <name evidence="18" type="ORF">GIL414_LOCUS77188</name>
    <name evidence="9" type="ORF">KQP761_LOCUS3704</name>
    <name evidence="13" type="ORF">MBJ925_LOCUS27183</name>
    <name evidence="14" type="ORF">OVN521_LOCUS5243</name>
    <name evidence="17" type="ORF">SMN809_LOCUS68139</name>
    <name evidence="15" type="ORF">UXM345_LOCUS12056</name>
    <name evidence="12" type="ORF">WKI299_LOCUS18059</name>
    <name evidence="11" type="ORF">XDN619_LOCUS2372</name>
</gene>
<protein>
    <recommendedName>
        <fullName evidence="2">dihydrofolate reductase</fullName>
        <ecNumber evidence="2">1.5.1.3</ecNumber>
    </recommendedName>
</protein>
<dbReference type="EMBL" id="CAJNOV010014122">
    <property type="protein sequence ID" value="CAF1540979.1"/>
    <property type="molecule type" value="Genomic_DNA"/>
</dbReference>
<dbReference type="EMBL" id="CAJNOW010000483">
    <property type="protein sequence ID" value="CAF1279405.1"/>
    <property type="molecule type" value="Genomic_DNA"/>
</dbReference>
<evidence type="ECO:0000256" key="5">
    <source>
        <dbReference type="ARBA" id="ARBA00023002"/>
    </source>
</evidence>
<evidence type="ECO:0000313" key="19">
    <source>
        <dbReference type="Proteomes" id="UP000663834"/>
    </source>
</evidence>
<evidence type="ECO:0000313" key="16">
    <source>
        <dbReference type="EMBL" id="CAF5124376.1"/>
    </source>
</evidence>
<dbReference type="GO" id="GO:0046655">
    <property type="term" value="P:folic acid metabolic process"/>
    <property type="evidence" value="ECO:0007669"/>
    <property type="project" value="TreeGrafter"/>
</dbReference>
<dbReference type="InterPro" id="IPR001796">
    <property type="entry name" value="DHFR_dom"/>
</dbReference>
<dbReference type="InterPro" id="IPR017925">
    <property type="entry name" value="DHFR_CS"/>
</dbReference>
<dbReference type="PROSITE" id="PS00075">
    <property type="entry name" value="DHFR_1"/>
    <property type="match status" value="1"/>
</dbReference>
<dbReference type="Proteomes" id="UP000663834">
    <property type="component" value="Unassembled WGS sequence"/>
</dbReference>
<dbReference type="GO" id="GO:0004146">
    <property type="term" value="F:dihydrofolate reductase activity"/>
    <property type="evidence" value="ECO:0007669"/>
    <property type="project" value="UniProtKB-EC"/>
</dbReference>
<dbReference type="Proteomes" id="UP000676336">
    <property type="component" value="Unassembled WGS sequence"/>
</dbReference>
<keyword evidence="20" id="KW-1185">Reference proteome</keyword>
<dbReference type="OrthoDB" id="4664297at2759"/>
<dbReference type="Proteomes" id="UP000681967">
    <property type="component" value="Unassembled WGS sequence"/>
</dbReference>
<dbReference type="SUPFAM" id="SSF53597">
    <property type="entry name" value="Dihydrofolate reductase-like"/>
    <property type="match status" value="1"/>
</dbReference>
<dbReference type="EMBL" id="CAJNRG010000123">
    <property type="protein sequence ID" value="CAF1981041.1"/>
    <property type="molecule type" value="Genomic_DNA"/>
</dbReference>
<evidence type="ECO:0000256" key="2">
    <source>
        <dbReference type="ARBA" id="ARBA00012856"/>
    </source>
</evidence>
<dbReference type="Proteomes" id="UP000663842">
    <property type="component" value="Unassembled WGS sequence"/>
</dbReference>
<evidence type="ECO:0000256" key="6">
    <source>
        <dbReference type="ARBA" id="ARBA00048873"/>
    </source>
</evidence>
<dbReference type="GO" id="GO:0006730">
    <property type="term" value="P:one-carbon metabolic process"/>
    <property type="evidence" value="ECO:0007669"/>
    <property type="project" value="UniProtKB-KW"/>
</dbReference>
<dbReference type="GO" id="GO:0046654">
    <property type="term" value="P:tetrahydrofolate biosynthetic process"/>
    <property type="evidence" value="ECO:0007669"/>
    <property type="project" value="UniProtKB-UniPathway"/>
</dbReference>
<dbReference type="EMBL" id="CAJOBF010001234">
    <property type="protein sequence ID" value="CAF3928640.1"/>
    <property type="molecule type" value="Genomic_DNA"/>
</dbReference>
<accession>A0A815CET9</accession>
<dbReference type="EMBL" id="CAJOBI010316805">
    <property type="protein sequence ID" value="CAF5178317.1"/>
    <property type="molecule type" value="Genomic_DNA"/>
</dbReference>
<dbReference type="PROSITE" id="PS51330">
    <property type="entry name" value="DHFR_2"/>
    <property type="match status" value="1"/>
</dbReference>
<dbReference type="GO" id="GO:0046452">
    <property type="term" value="P:dihydrofolate metabolic process"/>
    <property type="evidence" value="ECO:0007669"/>
    <property type="project" value="TreeGrafter"/>
</dbReference>
<dbReference type="EC" id="1.5.1.3" evidence="2"/>
<dbReference type="EMBL" id="CAJNRE010014560">
    <property type="protein sequence ID" value="CAF2128611.1"/>
    <property type="molecule type" value="Genomic_DNA"/>
</dbReference>
<reference evidence="9" key="1">
    <citation type="submission" date="2021-02" db="EMBL/GenBank/DDBJ databases">
        <authorList>
            <person name="Nowell W R."/>
        </authorList>
    </citation>
    <scope>NUCLEOTIDE SEQUENCE</scope>
</reference>
<evidence type="ECO:0000313" key="13">
    <source>
        <dbReference type="EMBL" id="CAF2128611.1"/>
    </source>
</evidence>
<feature type="domain" description="DHFR" evidence="8">
    <location>
        <begin position="5"/>
        <end position="190"/>
    </location>
</feature>
<dbReference type="GO" id="GO:0005739">
    <property type="term" value="C:mitochondrion"/>
    <property type="evidence" value="ECO:0007669"/>
    <property type="project" value="TreeGrafter"/>
</dbReference>
<dbReference type="EMBL" id="CAJOBJ010347070">
    <property type="protein sequence ID" value="CAF5202847.1"/>
    <property type="molecule type" value="Genomic_DNA"/>
</dbReference>
<dbReference type="InterPro" id="IPR024072">
    <property type="entry name" value="DHFR-like_dom_sf"/>
</dbReference>
<dbReference type="GO" id="GO:0050661">
    <property type="term" value="F:NADP binding"/>
    <property type="evidence" value="ECO:0007669"/>
    <property type="project" value="InterPro"/>
</dbReference>
<sequence length="192" mass="22035">MNKKYLTLVVALDDCNGIGRNNTIPWHIKNDLKFFRHVTSKVNDSNKQNAVIIGRKTYETFPKPLPNRLNIVVSSNRALPNINYSNVLCVETFNDAIKSANENANIENIFIAGGVLIYEEAIKTDLVKRIFLTRVKGDFQCTAVWSSFDISNFKLIKAIPDEYQQFFANPKENQEENSNTPSYHLEIYERDI</sequence>
<comment type="similarity">
    <text evidence="7">Belongs to the dihydrofolate reductase family.</text>
</comment>
<dbReference type="EMBL" id="CAJNRF010007333">
    <property type="protein sequence ID" value="CAF2090552.1"/>
    <property type="molecule type" value="Genomic_DNA"/>
</dbReference>
<keyword evidence="3" id="KW-0554">One-carbon metabolism</keyword>
<dbReference type="PANTHER" id="PTHR48069">
    <property type="entry name" value="DIHYDROFOLATE REDUCTASE"/>
    <property type="match status" value="1"/>
</dbReference>
<proteinExistence type="inferred from homology"/>
<dbReference type="Pfam" id="PF00186">
    <property type="entry name" value="DHFR_1"/>
    <property type="match status" value="1"/>
</dbReference>
<name>A0A815CET9_9BILA</name>
<evidence type="ECO:0000313" key="10">
    <source>
        <dbReference type="EMBL" id="CAF1540979.1"/>
    </source>
</evidence>
<dbReference type="CDD" id="cd00209">
    <property type="entry name" value="DHFR"/>
    <property type="match status" value="1"/>
</dbReference>
<evidence type="ECO:0000259" key="8">
    <source>
        <dbReference type="PROSITE" id="PS51330"/>
    </source>
</evidence>
<evidence type="ECO:0000313" key="14">
    <source>
        <dbReference type="EMBL" id="CAF3824252.1"/>
    </source>
</evidence>